<evidence type="ECO:0000313" key="1">
    <source>
        <dbReference type="EMBL" id="KAA8566414.1"/>
    </source>
</evidence>
<dbReference type="EMBL" id="VICG01000012">
    <property type="protein sequence ID" value="KAA8566414.1"/>
    <property type="molecule type" value="Genomic_DNA"/>
</dbReference>
<dbReference type="Proteomes" id="UP000322873">
    <property type="component" value="Unassembled WGS sequence"/>
</dbReference>
<protein>
    <submittedName>
        <fullName evidence="1">Uncharacterized protein</fullName>
    </submittedName>
</protein>
<accession>A0A5M9JAS1</accession>
<reference evidence="1 2" key="1">
    <citation type="submission" date="2019-06" db="EMBL/GenBank/DDBJ databases">
        <title>Genome Sequence of the Brown Rot Fungal Pathogen Monilinia fructicola.</title>
        <authorList>
            <person name="De Miccolis Angelini R.M."/>
            <person name="Landi L."/>
            <person name="Abate D."/>
            <person name="Pollastro S."/>
            <person name="Romanazzi G."/>
            <person name="Faretra F."/>
        </authorList>
    </citation>
    <scope>NUCLEOTIDE SEQUENCE [LARGE SCALE GENOMIC DNA]</scope>
    <source>
        <strain evidence="1 2">Mfrc123</strain>
    </source>
</reference>
<name>A0A5M9JAS1_MONFR</name>
<dbReference type="AlphaFoldDB" id="A0A5M9JAS1"/>
<keyword evidence="2" id="KW-1185">Reference proteome</keyword>
<comment type="caution">
    <text evidence="1">The sequence shown here is derived from an EMBL/GenBank/DDBJ whole genome shotgun (WGS) entry which is preliminary data.</text>
</comment>
<proteinExistence type="predicted"/>
<organism evidence="1 2">
    <name type="scientific">Monilinia fructicola</name>
    <name type="common">Brown rot fungus</name>
    <name type="synonym">Ciboria fructicola</name>
    <dbReference type="NCBI Taxonomy" id="38448"/>
    <lineage>
        <taxon>Eukaryota</taxon>
        <taxon>Fungi</taxon>
        <taxon>Dikarya</taxon>
        <taxon>Ascomycota</taxon>
        <taxon>Pezizomycotina</taxon>
        <taxon>Leotiomycetes</taxon>
        <taxon>Helotiales</taxon>
        <taxon>Sclerotiniaceae</taxon>
        <taxon>Monilinia</taxon>
    </lineage>
</organism>
<evidence type="ECO:0000313" key="2">
    <source>
        <dbReference type="Proteomes" id="UP000322873"/>
    </source>
</evidence>
<gene>
    <name evidence="1" type="ORF">EYC84_008980</name>
</gene>
<sequence>MYFSSALKSRDKRYWKGSVFGRDGNGKGKQPENPIIVYLVLGDTRLFTTDRKEFMVRGPAKINILPTYTLQITHW</sequence>